<evidence type="ECO:0000313" key="5">
    <source>
        <dbReference type="Proteomes" id="UP000586252"/>
    </source>
</evidence>
<keyword evidence="1" id="KW-0472">Membrane</keyword>
<dbReference type="EMBL" id="JAAQYH010000006">
    <property type="protein sequence ID" value="NNA73482.1"/>
    <property type="molecule type" value="Genomic_DNA"/>
</dbReference>
<proteinExistence type="predicted"/>
<dbReference type="Proteomes" id="UP000535954">
    <property type="component" value="Unassembled WGS sequence"/>
</dbReference>
<sequence>MSGLLHCPGDLIIQGGAPSCSVDWVSVPYVVPFDPSQLDPIILAQAFGAGFTLVASFMVMSMGIRAFLNFIKQS</sequence>
<evidence type="ECO:0000313" key="3">
    <source>
        <dbReference type="EMBL" id="NNA77607.1"/>
    </source>
</evidence>
<comment type="caution">
    <text evidence="3">The sequence shown here is derived from an EMBL/GenBank/DDBJ whole genome shotgun (WGS) entry which is preliminary data.</text>
</comment>
<dbReference type="AlphaFoldDB" id="A0A7Y1M9N1"/>
<organism evidence="3 5">
    <name type="scientific">Pseudomonas lactis</name>
    <dbReference type="NCBI Taxonomy" id="1615674"/>
    <lineage>
        <taxon>Bacteria</taxon>
        <taxon>Pseudomonadati</taxon>
        <taxon>Pseudomonadota</taxon>
        <taxon>Gammaproteobacteria</taxon>
        <taxon>Pseudomonadales</taxon>
        <taxon>Pseudomonadaceae</taxon>
        <taxon>Pseudomonas</taxon>
    </lineage>
</organism>
<accession>A0A7Y1M9N1</accession>
<reference evidence="4 5" key="1">
    <citation type="journal article" date="2020" name="Front. Microbiol.">
        <title>Genetic Organization of the aprX-lipA2 Operon Affects the Proteolytic Potential of Pseudomonas Species in Milk.</title>
        <authorList>
            <person name="Maier C."/>
            <person name="Huptas C."/>
            <person name="von Neubeck M."/>
            <person name="Scherer S."/>
            <person name="Wenning M."/>
            <person name="Lucking G."/>
        </authorList>
    </citation>
    <scope>NUCLEOTIDE SEQUENCE [LARGE SCALE GENOMIC DNA]</scope>
    <source>
        <strain evidence="3 5">WS 5404</strain>
        <strain evidence="2 4">WS 5405</strain>
    </source>
</reference>
<dbReference type="RefSeq" id="WP_157255541.1">
    <property type="nucleotide sequence ID" value="NZ_JAAQYH010000006.1"/>
</dbReference>
<evidence type="ECO:0000256" key="1">
    <source>
        <dbReference type="SAM" id="Phobius"/>
    </source>
</evidence>
<dbReference type="GeneID" id="45736615"/>
<dbReference type="EMBL" id="JAAQYI010000001">
    <property type="protein sequence ID" value="NNA77607.1"/>
    <property type="molecule type" value="Genomic_DNA"/>
</dbReference>
<gene>
    <name evidence="2" type="ORF">HBO13_12630</name>
    <name evidence="3" type="ORF">HBO30_02635</name>
</gene>
<evidence type="ECO:0000313" key="2">
    <source>
        <dbReference type="EMBL" id="NNA73482.1"/>
    </source>
</evidence>
<dbReference type="Proteomes" id="UP000586252">
    <property type="component" value="Unassembled WGS sequence"/>
</dbReference>
<keyword evidence="1" id="KW-0812">Transmembrane</keyword>
<protein>
    <submittedName>
        <fullName evidence="3">Uncharacterized protein</fullName>
    </submittedName>
</protein>
<evidence type="ECO:0000313" key="4">
    <source>
        <dbReference type="Proteomes" id="UP000535954"/>
    </source>
</evidence>
<keyword evidence="1" id="KW-1133">Transmembrane helix</keyword>
<feature type="transmembrane region" description="Helical" evidence="1">
    <location>
        <begin position="42"/>
        <end position="68"/>
    </location>
</feature>
<name>A0A7Y1M9N1_9PSED</name>